<dbReference type="Pfam" id="PF20478">
    <property type="entry name" value="P2RX7_C"/>
    <property type="match status" value="1"/>
</dbReference>
<dbReference type="Ensembl" id="ENSNMLT00000025590.1">
    <property type="protein sequence ID" value="ENSNMLP00000022851.1"/>
    <property type="gene ID" value="ENSNMLG00000014744.1"/>
</dbReference>
<evidence type="ECO:0000259" key="2">
    <source>
        <dbReference type="Pfam" id="PF20478"/>
    </source>
</evidence>
<keyword evidence="4" id="KW-1185">Reference proteome</keyword>
<dbReference type="PANTHER" id="PTHR36981">
    <property type="entry name" value="ZGC:195170"/>
    <property type="match status" value="1"/>
</dbReference>
<dbReference type="Proteomes" id="UP000694523">
    <property type="component" value="Unplaced"/>
</dbReference>
<dbReference type="PANTHER" id="PTHR36981:SF9">
    <property type="entry name" value="NANOR-RELATED"/>
    <property type="match status" value="1"/>
</dbReference>
<proteinExistence type="predicted"/>
<dbReference type="InterPro" id="IPR046815">
    <property type="entry name" value="P2RX7_C"/>
</dbReference>
<protein>
    <recommendedName>
        <fullName evidence="2">P2X purinoreceptor 7 intracellular domain-containing protein</fullName>
    </recommendedName>
</protein>
<dbReference type="AlphaFoldDB" id="A0A8C6TKG6"/>
<evidence type="ECO:0000313" key="3">
    <source>
        <dbReference type="Ensembl" id="ENSNMLP00000022851.1"/>
    </source>
</evidence>
<feature type="domain" description="P2X purinoreceptor 7 intracellular" evidence="2">
    <location>
        <begin position="77"/>
        <end position="178"/>
    </location>
</feature>
<name>A0A8C6TKG6_9GOBI</name>
<organism evidence="3 4">
    <name type="scientific">Neogobius melanostomus</name>
    <name type="common">round goby</name>
    <dbReference type="NCBI Taxonomy" id="47308"/>
    <lineage>
        <taxon>Eukaryota</taxon>
        <taxon>Metazoa</taxon>
        <taxon>Chordata</taxon>
        <taxon>Craniata</taxon>
        <taxon>Vertebrata</taxon>
        <taxon>Euteleostomi</taxon>
        <taxon>Actinopterygii</taxon>
        <taxon>Neopterygii</taxon>
        <taxon>Teleostei</taxon>
        <taxon>Neoteleostei</taxon>
        <taxon>Acanthomorphata</taxon>
        <taxon>Gobiaria</taxon>
        <taxon>Gobiiformes</taxon>
        <taxon>Gobioidei</taxon>
        <taxon>Gobiidae</taxon>
        <taxon>Benthophilinae</taxon>
        <taxon>Neogobiini</taxon>
        <taxon>Neogobius</taxon>
    </lineage>
</organism>
<accession>A0A8C6TKG6</accession>
<reference evidence="3" key="1">
    <citation type="submission" date="2025-08" db="UniProtKB">
        <authorList>
            <consortium name="Ensembl"/>
        </authorList>
    </citation>
    <scope>IDENTIFICATION</scope>
</reference>
<reference evidence="3" key="2">
    <citation type="submission" date="2025-09" db="UniProtKB">
        <authorList>
            <consortium name="Ensembl"/>
        </authorList>
    </citation>
    <scope>IDENTIFICATION</scope>
</reference>
<evidence type="ECO:0000256" key="1">
    <source>
        <dbReference type="SAM" id="MobiDB-lite"/>
    </source>
</evidence>
<feature type="region of interest" description="Disordered" evidence="1">
    <location>
        <begin position="1"/>
        <end position="47"/>
    </location>
</feature>
<sequence length="185" mass="20512">MESNNSDASSFACDRSWEVEDFSPPSSPEVERKDGAAEADSGPQPYQFEPLARELAGATGGADAAEAAEAAERHRMGPVSEWCTCGHCTSLSPRENMCCRETPKVGVDTCITQHPGFEPVALNPYVLKQCRPHTDYRHLAYRNFVRWCWGIWGTRTLVYVVGTVIRSEFPEDGSYTGFLPPLDFD</sequence>
<evidence type="ECO:0000313" key="4">
    <source>
        <dbReference type="Proteomes" id="UP000694523"/>
    </source>
</evidence>